<evidence type="ECO:0000313" key="2">
    <source>
        <dbReference type="Proteomes" id="UP000278746"/>
    </source>
</evidence>
<sequence length="65" mass="7704">MTEKTYYFYTFFMQARNSFTQRMNIVVKTENFRKVELIIFEGALSAKATIFMNTTLMLIYSNHSA</sequence>
<proteinExistence type="predicted"/>
<dbReference type="Proteomes" id="UP000278746">
    <property type="component" value="Unassembled WGS sequence"/>
</dbReference>
<reference evidence="1 2" key="1">
    <citation type="submission" date="2018-10" db="EMBL/GenBank/DDBJ databases">
        <title>Bacillus Keqinensis sp. nov., a moderately halophilic bacterium isolated from a saline-alkaline lake.</title>
        <authorList>
            <person name="Wang H."/>
        </authorList>
    </citation>
    <scope>NUCLEOTIDE SEQUENCE [LARGE SCALE GENOMIC DNA]</scope>
    <source>
        <strain evidence="1 2">KQ-3</strain>
    </source>
</reference>
<keyword evidence="2" id="KW-1185">Reference proteome</keyword>
<evidence type="ECO:0000313" key="1">
    <source>
        <dbReference type="EMBL" id="RNA67921.1"/>
    </source>
</evidence>
<organism evidence="1 2">
    <name type="scientific">Alteribacter keqinensis</name>
    <dbReference type="NCBI Taxonomy" id="2483800"/>
    <lineage>
        <taxon>Bacteria</taxon>
        <taxon>Bacillati</taxon>
        <taxon>Bacillota</taxon>
        <taxon>Bacilli</taxon>
        <taxon>Bacillales</taxon>
        <taxon>Bacillaceae</taxon>
        <taxon>Alteribacter</taxon>
    </lineage>
</organism>
<gene>
    <name evidence="1" type="ORF">EBO34_14590</name>
</gene>
<dbReference type="EMBL" id="RHIB01000002">
    <property type="protein sequence ID" value="RNA67921.1"/>
    <property type="molecule type" value="Genomic_DNA"/>
</dbReference>
<name>A0A3M7TR67_9BACI</name>
<accession>A0A3M7TR67</accession>
<comment type="caution">
    <text evidence="1">The sequence shown here is derived from an EMBL/GenBank/DDBJ whole genome shotgun (WGS) entry which is preliminary data.</text>
</comment>
<dbReference type="AlphaFoldDB" id="A0A3M7TR67"/>
<protein>
    <submittedName>
        <fullName evidence="1">Uncharacterized protein</fullName>
    </submittedName>
</protein>